<dbReference type="GO" id="GO:0046943">
    <property type="term" value="F:carboxylic acid transmembrane transporter activity"/>
    <property type="evidence" value="ECO:0007669"/>
    <property type="project" value="TreeGrafter"/>
</dbReference>
<keyword evidence="4 5" id="KW-0472">Membrane</keyword>
<evidence type="ECO:0000256" key="3">
    <source>
        <dbReference type="ARBA" id="ARBA00022989"/>
    </source>
</evidence>
<dbReference type="PANTHER" id="PTHR23508:SF10">
    <property type="entry name" value="CARBOXYLIC ACID TRANSPORTER PROTEIN HOMOLOG"/>
    <property type="match status" value="1"/>
</dbReference>
<evidence type="ECO:0000313" key="7">
    <source>
        <dbReference type="EMBL" id="NNH03655.1"/>
    </source>
</evidence>
<dbReference type="Proteomes" id="UP000543598">
    <property type="component" value="Unassembled WGS sequence"/>
</dbReference>
<feature type="transmembrane region" description="Helical" evidence="5">
    <location>
        <begin position="370"/>
        <end position="394"/>
    </location>
</feature>
<comment type="subcellular location">
    <subcellularLocation>
        <location evidence="1">Cell membrane</location>
        <topology evidence="1">Multi-pass membrane protein</topology>
    </subcellularLocation>
</comment>
<evidence type="ECO:0000256" key="2">
    <source>
        <dbReference type="ARBA" id="ARBA00022692"/>
    </source>
</evidence>
<feature type="transmembrane region" description="Helical" evidence="5">
    <location>
        <begin position="109"/>
        <end position="130"/>
    </location>
</feature>
<feature type="transmembrane region" description="Helical" evidence="5">
    <location>
        <begin position="84"/>
        <end position="103"/>
    </location>
</feature>
<dbReference type="SUPFAM" id="SSF103473">
    <property type="entry name" value="MFS general substrate transporter"/>
    <property type="match status" value="1"/>
</dbReference>
<dbReference type="EMBL" id="JABEMB010000007">
    <property type="protein sequence ID" value="NNH03655.1"/>
    <property type="molecule type" value="Genomic_DNA"/>
</dbReference>
<dbReference type="Pfam" id="PF07690">
    <property type="entry name" value="MFS_1"/>
    <property type="match status" value="1"/>
</dbReference>
<organism evidence="7 8">
    <name type="scientific">Microbacterium ulmi</name>
    <dbReference type="NCBI Taxonomy" id="179095"/>
    <lineage>
        <taxon>Bacteria</taxon>
        <taxon>Bacillati</taxon>
        <taxon>Actinomycetota</taxon>
        <taxon>Actinomycetes</taxon>
        <taxon>Micrococcales</taxon>
        <taxon>Microbacteriaceae</taxon>
        <taxon>Microbacterium</taxon>
    </lineage>
</organism>
<feature type="transmembrane region" description="Helical" evidence="5">
    <location>
        <begin position="232"/>
        <end position="250"/>
    </location>
</feature>
<evidence type="ECO:0000313" key="8">
    <source>
        <dbReference type="Proteomes" id="UP000543598"/>
    </source>
</evidence>
<evidence type="ECO:0000256" key="1">
    <source>
        <dbReference type="ARBA" id="ARBA00004651"/>
    </source>
</evidence>
<dbReference type="Gene3D" id="1.20.1250.20">
    <property type="entry name" value="MFS general substrate transporter like domains"/>
    <property type="match status" value="1"/>
</dbReference>
<feature type="transmembrane region" description="Helical" evidence="5">
    <location>
        <begin position="400"/>
        <end position="419"/>
    </location>
</feature>
<proteinExistence type="predicted"/>
<keyword evidence="8" id="KW-1185">Reference proteome</keyword>
<gene>
    <name evidence="7" type="ORF">HLA99_07315</name>
</gene>
<sequence length="444" mass="46423">MSSTPEIAPYTARQRAMIMLFSCLGTVLDGADFAIFLIFLAPIAAYFETTLVNVAIIQAISYLAGIVGGIVFGMVSDRKGRRLGLILTVGLFSLATLASAFAPSFGVLLVLRVVAGIGIGGESGIAFSYLMESSPGRSARRGGASGILQAMFIVGSILSTFTYVQTSAAFGTEAWRAAFVILGVLGLLALVLRLFTPESRVWQARHAESASGSTTGRVPFREAMRPLMTTRMLLAVLLMTFAFFGAYAVGTYGASMLQTVFTLEPATVGLVGYTTSAITLVAYLLGGYLADRLGRRRSFIVMASIGTVAYLAFGFLSLGAGNSLGSAVIWTSPVIIGYLFIYVGFGYFGAQGVWLSELFPTAIRSTAQNLAYYVGRGIGAGVLPLVALTIATGIGADVRLAIALGVIGTIGTIVFAALLPETKGIAIDEVGTPAALRASAEFSE</sequence>
<feature type="domain" description="Major facilitator superfamily (MFS) profile" evidence="6">
    <location>
        <begin position="18"/>
        <end position="423"/>
    </location>
</feature>
<dbReference type="InterPro" id="IPR036259">
    <property type="entry name" value="MFS_trans_sf"/>
</dbReference>
<keyword evidence="2 5" id="KW-0812">Transmembrane</keyword>
<feature type="transmembrane region" description="Helical" evidence="5">
    <location>
        <begin position="51"/>
        <end position="72"/>
    </location>
</feature>
<feature type="transmembrane region" description="Helical" evidence="5">
    <location>
        <begin position="299"/>
        <end position="321"/>
    </location>
</feature>
<name>A0A7Y2Q188_9MICO</name>
<keyword evidence="3 5" id="KW-1133">Transmembrane helix</keyword>
<feature type="transmembrane region" description="Helical" evidence="5">
    <location>
        <begin position="175"/>
        <end position="195"/>
    </location>
</feature>
<dbReference type="InterPro" id="IPR005829">
    <property type="entry name" value="Sugar_transporter_CS"/>
</dbReference>
<dbReference type="PROSITE" id="PS00216">
    <property type="entry name" value="SUGAR_TRANSPORT_1"/>
    <property type="match status" value="1"/>
</dbReference>
<feature type="transmembrane region" description="Helical" evidence="5">
    <location>
        <begin position="270"/>
        <end position="290"/>
    </location>
</feature>
<dbReference type="InterPro" id="IPR020846">
    <property type="entry name" value="MFS_dom"/>
</dbReference>
<feature type="transmembrane region" description="Helical" evidence="5">
    <location>
        <begin position="20"/>
        <end position="45"/>
    </location>
</feature>
<accession>A0A7Y2Q188</accession>
<dbReference type="AlphaFoldDB" id="A0A7Y2Q188"/>
<feature type="transmembrane region" description="Helical" evidence="5">
    <location>
        <begin position="142"/>
        <end position="163"/>
    </location>
</feature>
<comment type="caution">
    <text evidence="7">The sequence shown here is derived from an EMBL/GenBank/DDBJ whole genome shotgun (WGS) entry which is preliminary data.</text>
</comment>
<reference evidence="7 8" key="1">
    <citation type="submission" date="2020-05" db="EMBL/GenBank/DDBJ databases">
        <title>MicrobeNet Type strains.</title>
        <authorList>
            <person name="Nicholson A.C."/>
        </authorList>
    </citation>
    <scope>NUCLEOTIDE SEQUENCE [LARGE SCALE GENOMIC DNA]</scope>
    <source>
        <strain evidence="7 8">JCM 14282</strain>
    </source>
</reference>
<evidence type="ECO:0000256" key="5">
    <source>
        <dbReference type="SAM" id="Phobius"/>
    </source>
</evidence>
<feature type="transmembrane region" description="Helical" evidence="5">
    <location>
        <begin position="327"/>
        <end position="349"/>
    </location>
</feature>
<dbReference type="RefSeq" id="WP_167035215.1">
    <property type="nucleotide sequence ID" value="NZ_BAAANA010000002.1"/>
</dbReference>
<protein>
    <submittedName>
        <fullName evidence="7">MFS transporter</fullName>
    </submittedName>
</protein>
<dbReference type="GO" id="GO:0005886">
    <property type="term" value="C:plasma membrane"/>
    <property type="evidence" value="ECO:0007669"/>
    <property type="project" value="UniProtKB-SubCell"/>
</dbReference>
<dbReference type="InterPro" id="IPR011701">
    <property type="entry name" value="MFS"/>
</dbReference>
<evidence type="ECO:0000259" key="6">
    <source>
        <dbReference type="PROSITE" id="PS50850"/>
    </source>
</evidence>
<dbReference type="PROSITE" id="PS50850">
    <property type="entry name" value="MFS"/>
    <property type="match status" value="1"/>
</dbReference>
<evidence type="ECO:0000256" key="4">
    <source>
        <dbReference type="ARBA" id="ARBA00023136"/>
    </source>
</evidence>
<dbReference type="PANTHER" id="PTHR23508">
    <property type="entry name" value="CARBOXYLIC ACID TRANSPORTER PROTEIN HOMOLOG"/>
    <property type="match status" value="1"/>
</dbReference>